<sequence length="31" mass="3612">MEQFFCSESELLQVILSCKIEEHEQGSCVHK</sequence>
<dbReference type="AlphaFoldDB" id="A0A0A9AMQ0"/>
<protein>
    <submittedName>
        <fullName evidence="1">Uncharacterized protein</fullName>
    </submittedName>
</protein>
<evidence type="ECO:0000313" key="1">
    <source>
        <dbReference type="EMBL" id="JAD52431.1"/>
    </source>
</evidence>
<proteinExistence type="predicted"/>
<name>A0A0A9AMQ0_ARUDO</name>
<organism evidence="1">
    <name type="scientific">Arundo donax</name>
    <name type="common">Giant reed</name>
    <name type="synonym">Donax arundinaceus</name>
    <dbReference type="NCBI Taxonomy" id="35708"/>
    <lineage>
        <taxon>Eukaryota</taxon>
        <taxon>Viridiplantae</taxon>
        <taxon>Streptophyta</taxon>
        <taxon>Embryophyta</taxon>
        <taxon>Tracheophyta</taxon>
        <taxon>Spermatophyta</taxon>
        <taxon>Magnoliopsida</taxon>
        <taxon>Liliopsida</taxon>
        <taxon>Poales</taxon>
        <taxon>Poaceae</taxon>
        <taxon>PACMAD clade</taxon>
        <taxon>Arundinoideae</taxon>
        <taxon>Arundineae</taxon>
        <taxon>Arundo</taxon>
    </lineage>
</organism>
<dbReference type="EMBL" id="GBRH01245464">
    <property type="protein sequence ID" value="JAD52431.1"/>
    <property type="molecule type" value="Transcribed_RNA"/>
</dbReference>
<reference evidence="1" key="2">
    <citation type="journal article" date="2015" name="Data Brief">
        <title>Shoot transcriptome of the giant reed, Arundo donax.</title>
        <authorList>
            <person name="Barrero R.A."/>
            <person name="Guerrero F.D."/>
            <person name="Moolhuijzen P."/>
            <person name="Goolsby J.A."/>
            <person name="Tidwell J."/>
            <person name="Bellgard S.E."/>
            <person name="Bellgard M.I."/>
        </authorList>
    </citation>
    <scope>NUCLEOTIDE SEQUENCE</scope>
    <source>
        <tissue evidence="1">Shoot tissue taken approximately 20 cm above the soil surface</tissue>
    </source>
</reference>
<accession>A0A0A9AMQ0</accession>
<reference evidence="1" key="1">
    <citation type="submission" date="2014-09" db="EMBL/GenBank/DDBJ databases">
        <authorList>
            <person name="Magalhaes I.L.F."/>
            <person name="Oliveira U."/>
            <person name="Santos F.R."/>
            <person name="Vidigal T.H.D.A."/>
            <person name="Brescovit A.D."/>
            <person name="Santos A.J."/>
        </authorList>
    </citation>
    <scope>NUCLEOTIDE SEQUENCE</scope>
    <source>
        <tissue evidence="1">Shoot tissue taken approximately 20 cm above the soil surface</tissue>
    </source>
</reference>